<reference evidence="1 2" key="1">
    <citation type="submission" date="2020-04" db="EMBL/GenBank/DDBJ databases">
        <title>CFH 90308 Microbacterium sp.</title>
        <authorList>
            <person name="Nie G."/>
            <person name="Ming H."/>
            <person name="Xia T."/>
        </authorList>
    </citation>
    <scope>NUCLEOTIDE SEQUENCE [LARGE SCALE GENOMIC DNA]</scope>
    <source>
        <strain evidence="1 2">CFH 90308</strain>
    </source>
</reference>
<proteinExistence type="predicted"/>
<evidence type="ECO:0000313" key="1">
    <source>
        <dbReference type="EMBL" id="NLP82590.1"/>
    </source>
</evidence>
<organism evidence="1 2">
    <name type="scientific">Microbacterium salsuginis</name>
    <dbReference type="NCBI Taxonomy" id="2722803"/>
    <lineage>
        <taxon>Bacteria</taxon>
        <taxon>Bacillati</taxon>
        <taxon>Actinomycetota</taxon>
        <taxon>Actinomycetes</taxon>
        <taxon>Micrococcales</taxon>
        <taxon>Microbacteriaceae</taxon>
        <taxon>Microbacterium</taxon>
    </lineage>
</organism>
<dbReference type="EMBL" id="JABACI010000001">
    <property type="protein sequence ID" value="NLP82590.1"/>
    <property type="molecule type" value="Genomic_DNA"/>
</dbReference>
<gene>
    <name evidence="1" type="ORF">HF576_01890</name>
</gene>
<protein>
    <submittedName>
        <fullName evidence="1">Uncharacterized protein</fullName>
    </submittedName>
</protein>
<accession>A0ABX1K8Z8</accession>
<name>A0ABX1K8Z8_9MICO</name>
<sequence length="106" mass="11591">MRMHLPILTTTEKATQEGIRDWNKATLKRARELSPTDTGDSDKSGFSVVDDLTGQVGFTSLVSKLQHENLDYVHAGGGQAKFLETAVDETDPEPFIAARIRKAFGG</sequence>
<dbReference type="Proteomes" id="UP001429745">
    <property type="component" value="Unassembled WGS sequence"/>
</dbReference>
<keyword evidence="2" id="KW-1185">Reference proteome</keyword>
<comment type="caution">
    <text evidence="1">The sequence shown here is derived from an EMBL/GenBank/DDBJ whole genome shotgun (WGS) entry which is preliminary data.</text>
</comment>
<dbReference type="RefSeq" id="WP_168911082.1">
    <property type="nucleotide sequence ID" value="NZ_JABACI010000001.1"/>
</dbReference>
<evidence type="ECO:0000313" key="2">
    <source>
        <dbReference type="Proteomes" id="UP001429745"/>
    </source>
</evidence>